<dbReference type="GO" id="GO:0016301">
    <property type="term" value="F:kinase activity"/>
    <property type="evidence" value="ECO:0007669"/>
    <property type="project" value="UniProtKB-KW"/>
</dbReference>
<proteinExistence type="predicted"/>
<dbReference type="SUPFAM" id="SSF52540">
    <property type="entry name" value="P-loop containing nucleoside triphosphate hydrolases"/>
    <property type="match status" value="1"/>
</dbReference>
<comment type="caution">
    <text evidence="1">The sequence shown here is derived from an EMBL/GenBank/DDBJ whole genome shotgun (WGS) entry which is preliminary data.</text>
</comment>
<dbReference type="RefSeq" id="WP_310500824.1">
    <property type="nucleotide sequence ID" value="NZ_JAVDSB010000010.1"/>
</dbReference>
<dbReference type="Proteomes" id="UP001267290">
    <property type="component" value="Unassembled WGS sequence"/>
</dbReference>
<dbReference type="InterPro" id="IPR027417">
    <property type="entry name" value="P-loop_NTPase"/>
</dbReference>
<evidence type="ECO:0000313" key="2">
    <source>
        <dbReference type="Proteomes" id="UP001267290"/>
    </source>
</evidence>
<keyword evidence="2" id="KW-1185">Reference proteome</keyword>
<keyword evidence="1" id="KW-0418">Kinase</keyword>
<dbReference type="Gene3D" id="3.40.50.300">
    <property type="entry name" value="P-loop containing nucleotide triphosphate hydrolases"/>
    <property type="match status" value="1"/>
</dbReference>
<name>A0ABU1P0S9_9BACL</name>
<evidence type="ECO:0000313" key="1">
    <source>
        <dbReference type="EMBL" id="MDR6553347.1"/>
    </source>
</evidence>
<protein>
    <submittedName>
        <fullName evidence="1">Uridine kinase</fullName>
    </submittedName>
</protein>
<gene>
    <name evidence="1" type="ORF">J2736_004554</name>
</gene>
<accession>A0ABU1P0S9</accession>
<reference evidence="1 2" key="1">
    <citation type="submission" date="2023-07" db="EMBL/GenBank/DDBJ databases">
        <title>Sorghum-associated microbial communities from plants grown in Nebraska, USA.</title>
        <authorList>
            <person name="Schachtman D."/>
        </authorList>
    </citation>
    <scope>NUCLEOTIDE SEQUENCE [LARGE SCALE GENOMIC DNA]</scope>
    <source>
        <strain evidence="1 2">CC258</strain>
    </source>
</reference>
<dbReference type="EMBL" id="JAVDSB010000010">
    <property type="protein sequence ID" value="MDR6553347.1"/>
    <property type="molecule type" value="Genomic_DNA"/>
</dbReference>
<sequence>MNKKPRVLSFSGVSGGGKTTTIKHLIHQLDHAQALYFDDYEFENCPDICEWVEAGADYNAWVLSPLITDIQLLLKDESLDYIVLDYPFAYLNDAVKDLIDVTFYIDTPLDIAMARRILRNEQEHGMSELQSDLHNYLIRGRAAYLEMEKTVKTNSDVVLQGEWPTVLIVDRIIDELRKRSV</sequence>
<keyword evidence="1" id="KW-0808">Transferase</keyword>
<dbReference type="NCBIfam" id="NF006085">
    <property type="entry name" value="PRK08233.1"/>
    <property type="match status" value="1"/>
</dbReference>
<organism evidence="1 2">
    <name type="scientific">Paenibacillus qinlingensis</name>
    <dbReference type="NCBI Taxonomy" id="1837343"/>
    <lineage>
        <taxon>Bacteria</taxon>
        <taxon>Bacillati</taxon>
        <taxon>Bacillota</taxon>
        <taxon>Bacilli</taxon>
        <taxon>Bacillales</taxon>
        <taxon>Paenibacillaceae</taxon>
        <taxon>Paenibacillus</taxon>
    </lineage>
</organism>